<dbReference type="UniPathway" id="UPA00544"/>
<evidence type="ECO:0000313" key="13">
    <source>
        <dbReference type="EMBL" id="SHH53943.1"/>
    </source>
</evidence>
<gene>
    <name evidence="9" type="primary">mpl</name>
    <name evidence="13" type="ORF">SAMN04488135_103474</name>
</gene>
<dbReference type="GO" id="GO:0106418">
    <property type="term" value="F:UDP-N-acetylmuramate-L-alanyl-gamma-D-glutamyl-meso-2,6-diaminoheptanedioate ligase activity"/>
    <property type="evidence" value="ECO:0007669"/>
    <property type="project" value="UniProtKB-EC"/>
</dbReference>
<dbReference type="InterPro" id="IPR036615">
    <property type="entry name" value="Mur_ligase_C_dom_sf"/>
</dbReference>
<sequence>MHLHILGICGTFMGGLALIARAAGHTVTGCDAGVYPPMSTQLEEQGIRLIEGFDAAQIGLKPDLFIIGNVVTRGNPLMEAILDQGLPYTSGPQWLGEQVLQGQHVLAVAGTHGKTTTSSMLAWILEHAGLQPNFLIGGIAADLKVSARYLAGRKLFVIEADEYDTAFFDKRSKFVHYRPRTAILNNLEFDHADIFPDLAAIETQFHHLVRTIPSRGRIITPARCEPLERVLARGCWTPRQTFGADGQWQARPGAHPSDFEVMRDNAPVGAIRWALTGEHNRMNALAALAAADHLGVPAPAGIEALSAFGGVKRRMELRGTVGQVKVYDDFAHHPTAIATTLQGLRKLAGSQRILAVIEPRSNTMKLGTMAARLPEALQEADLTFCFGASSGKHALGWNPEVVLAPLGGRASAYDDMDKMVDAICLSARPGDSILVMSNGSFAGIHQKLLDRLQP</sequence>
<keyword evidence="14" id="KW-1185">Reference proteome</keyword>
<dbReference type="GO" id="GO:0051301">
    <property type="term" value="P:cell division"/>
    <property type="evidence" value="ECO:0007669"/>
    <property type="project" value="UniProtKB-KW"/>
</dbReference>
<comment type="similarity">
    <text evidence="9">Belongs to the MurCDEF family. Mpl subfamily.</text>
</comment>
<reference evidence="13 14" key="1">
    <citation type="submission" date="2016-11" db="EMBL/GenBank/DDBJ databases">
        <authorList>
            <person name="Jaros S."/>
            <person name="Januszkiewicz K."/>
            <person name="Wedrychowicz H."/>
        </authorList>
    </citation>
    <scope>NUCLEOTIDE SEQUENCE [LARGE SCALE GENOMIC DNA]</scope>
    <source>
        <strain evidence="13 14">CGMCC 1.10190</strain>
    </source>
</reference>
<keyword evidence="7 9" id="KW-0131">Cell cycle</keyword>
<dbReference type="NCBIfam" id="TIGR01081">
    <property type="entry name" value="mpl"/>
    <property type="match status" value="1"/>
</dbReference>
<dbReference type="GO" id="GO:0071555">
    <property type="term" value="P:cell wall organization"/>
    <property type="evidence" value="ECO:0007669"/>
    <property type="project" value="UniProtKB-KW"/>
</dbReference>
<keyword evidence="8 9" id="KW-0961">Cell wall biogenesis/degradation</keyword>
<dbReference type="PANTHER" id="PTHR43445:SF5">
    <property type="entry name" value="UDP-N-ACETYLMURAMATE--L-ALANYL-GAMMA-D-GLUTAMYL-MESO-2,6-DIAMINOHEPTANDIOATE LIGASE"/>
    <property type="match status" value="1"/>
</dbReference>
<dbReference type="PANTHER" id="PTHR43445">
    <property type="entry name" value="UDP-N-ACETYLMURAMATE--L-ALANINE LIGASE-RELATED"/>
    <property type="match status" value="1"/>
</dbReference>
<dbReference type="RefSeq" id="WP_073102618.1">
    <property type="nucleotide sequence ID" value="NZ_FQXE01000003.1"/>
</dbReference>
<keyword evidence="6 9" id="KW-0573">Peptidoglycan synthesis</keyword>
<dbReference type="GO" id="GO:0005524">
    <property type="term" value="F:ATP binding"/>
    <property type="evidence" value="ECO:0007669"/>
    <property type="project" value="UniProtKB-UniRule"/>
</dbReference>
<evidence type="ECO:0000256" key="3">
    <source>
        <dbReference type="ARBA" id="ARBA00022741"/>
    </source>
</evidence>
<keyword evidence="5 9" id="KW-0133">Cell shape</keyword>
<dbReference type="Gene3D" id="3.90.190.20">
    <property type="entry name" value="Mur ligase, C-terminal domain"/>
    <property type="match status" value="1"/>
</dbReference>
<keyword evidence="9" id="KW-0460">Magnesium</keyword>
<evidence type="ECO:0000256" key="5">
    <source>
        <dbReference type="ARBA" id="ARBA00022960"/>
    </source>
</evidence>
<evidence type="ECO:0000256" key="2">
    <source>
        <dbReference type="ARBA" id="ARBA00022618"/>
    </source>
</evidence>
<dbReference type="Gene3D" id="3.40.1190.10">
    <property type="entry name" value="Mur-like, catalytic domain"/>
    <property type="match status" value="1"/>
</dbReference>
<evidence type="ECO:0000313" key="14">
    <source>
        <dbReference type="Proteomes" id="UP000184226"/>
    </source>
</evidence>
<dbReference type="STRING" id="658167.SAMN04488135_103474"/>
<dbReference type="InterPro" id="IPR050061">
    <property type="entry name" value="MurCDEF_pg_biosynth"/>
</dbReference>
<dbReference type="Pfam" id="PF02875">
    <property type="entry name" value="Mur_ligase_C"/>
    <property type="match status" value="1"/>
</dbReference>
<feature type="domain" description="Mur ligase N-terminal catalytic" evidence="10">
    <location>
        <begin position="2"/>
        <end position="98"/>
    </location>
</feature>
<dbReference type="OrthoDB" id="9804126at2"/>
<dbReference type="SUPFAM" id="SSF53623">
    <property type="entry name" value="MurD-like peptide ligases, catalytic domain"/>
    <property type="match status" value="1"/>
</dbReference>
<dbReference type="EC" id="6.3.2.45" evidence="9"/>
<dbReference type="GO" id="GO:0009254">
    <property type="term" value="P:peptidoglycan turnover"/>
    <property type="evidence" value="ECO:0007669"/>
    <property type="project" value="UniProtKB-UniRule"/>
</dbReference>
<protein>
    <recommendedName>
        <fullName evidence="9">UDP-N-acetylmuramate--L-alanyl-gamma-D-glutamyl-meso-2,6-diaminoheptandioate ligase</fullName>
        <ecNumber evidence="9">6.3.2.45</ecNumber>
    </recommendedName>
    <alternativeName>
        <fullName evidence="9">Murein peptide ligase</fullName>
    </alternativeName>
    <alternativeName>
        <fullName evidence="9">UDP-N-acetylmuramate:L-alanyl-gamma-D-glutamyl-meso-diaminopimelate ligase</fullName>
    </alternativeName>
</protein>
<dbReference type="SUPFAM" id="SSF51984">
    <property type="entry name" value="MurCD N-terminal domain"/>
    <property type="match status" value="1"/>
</dbReference>
<evidence type="ECO:0000256" key="9">
    <source>
        <dbReference type="HAMAP-Rule" id="MF_02020"/>
    </source>
</evidence>
<comment type="cofactor">
    <cofactor evidence="9">
        <name>Mg(2+)</name>
        <dbReference type="ChEBI" id="CHEBI:18420"/>
    </cofactor>
</comment>
<comment type="pathway">
    <text evidence="9">Cell wall biogenesis; peptidoglycan recycling.</text>
</comment>
<evidence type="ECO:0000256" key="7">
    <source>
        <dbReference type="ARBA" id="ARBA00023306"/>
    </source>
</evidence>
<dbReference type="InterPro" id="IPR000713">
    <property type="entry name" value="Mur_ligase_N"/>
</dbReference>
<feature type="domain" description="Mur ligase C-terminal" evidence="11">
    <location>
        <begin position="313"/>
        <end position="439"/>
    </location>
</feature>
<name>A0A1M5TU60_9BURK</name>
<comment type="function">
    <text evidence="9">Reutilizes the intact tripeptide L-alanyl-gamma-D-glutamyl-meso-diaminopimelate by linking it to UDP-N-acetylmuramate.</text>
</comment>
<keyword evidence="4 9" id="KW-0067">ATP-binding</keyword>
<dbReference type="InterPro" id="IPR005757">
    <property type="entry name" value="Mpl"/>
</dbReference>
<dbReference type="SUPFAM" id="SSF53244">
    <property type="entry name" value="MurD-like peptide ligases, peptide-binding domain"/>
    <property type="match status" value="1"/>
</dbReference>
<evidence type="ECO:0000256" key="4">
    <source>
        <dbReference type="ARBA" id="ARBA00022840"/>
    </source>
</evidence>
<accession>A0A1M5TU60</accession>
<dbReference type="AlphaFoldDB" id="A0A1M5TU60"/>
<dbReference type="GO" id="GO:0009252">
    <property type="term" value="P:peptidoglycan biosynthetic process"/>
    <property type="evidence" value="ECO:0007669"/>
    <property type="project" value="UniProtKB-KW"/>
</dbReference>
<dbReference type="InterPro" id="IPR004101">
    <property type="entry name" value="Mur_ligase_C"/>
</dbReference>
<evidence type="ECO:0000256" key="6">
    <source>
        <dbReference type="ARBA" id="ARBA00022984"/>
    </source>
</evidence>
<evidence type="ECO:0000259" key="10">
    <source>
        <dbReference type="Pfam" id="PF01225"/>
    </source>
</evidence>
<dbReference type="InterPro" id="IPR036565">
    <property type="entry name" value="Mur-like_cat_sf"/>
</dbReference>
<feature type="binding site" evidence="9">
    <location>
        <begin position="110"/>
        <end position="116"/>
    </location>
    <ligand>
        <name>ATP</name>
        <dbReference type="ChEBI" id="CHEBI:30616"/>
    </ligand>
</feature>
<dbReference type="HAMAP" id="MF_02020">
    <property type="entry name" value="Mpl"/>
    <property type="match status" value="1"/>
</dbReference>
<comment type="catalytic activity">
    <reaction evidence="9">
        <text>UDP-N-acetyl-alpha-D-muramate + L-alanyl-gamma-D-glutamyl-meso-2,6-diaminopimelate + ATP = UDP-N-acetyl-alpha-D-muramoyl-L-alanyl-gamma-D-glutamyl-meso-2,6-diaminopimelate + ADP + phosphate + H(+)</text>
        <dbReference type="Rhea" id="RHEA:29563"/>
        <dbReference type="ChEBI" id="CHEBI:15378"/>
        <dbReference type="ChEBI" id="CHEBI:30616"/>
        <dbReference type="ChEBI" id="CHEBI:43474"/>
        <dbReference type="ChEBI" id="CHEBI:61401"/>
        <dbReference type="ChEBI" id="CHEBI:70757"/>
        <dbReference type="ChEBI" id="CHEBI:83905"/>
        <dbReference type="ChEBI" id="CHEBI:456216"/>
        <dbReference type="EC" id="6.3.2.45"/>
    </reaction>
</comment>
<keyword evidence="1 9" id="KW-0436">Ligase</keyword>
<evidence type="ECO:0000259" key="12">
    <source>
        <dbReference type="Pfam" id="PF08245"/>
    </source>
</evidence>
<dbReference type="GO" id="GO:0008360">
    <property type="term" value="P:regulation of cell shape"/>
    <property type="evidence" value="ECO:0007669"/>
    <property type="project" value="UniProtKB-KW"/>
</dbReference>
<proteinExistence type="inferred from homology"/>
<feature type="domain" description="Mur ligase central" evidence="12">
    <location>
        <begin position="108"/>
        <end position="291"/>
    </location>
</feature>
<evidence type="ECO:0000256" key="8">
    <source>
        <dbReference type="ARBA" id="ARBA00023316"/>
    </source>
</evidence>
<dbReference type="Pfam" id="PF08245">
    <property type="entry name" value="Mur_ligase_M"/>
    <property type="match status" value="1"/>
</dbReference>
<dbReference type="Pfam" id="PF01225">
    <property type="entry name" value="Mur_ligase"/>
    <property type="match status" value="1"/>
</dbReference>
<dbReference type="Gene3D" id="3.40.50.720">
    <property type="entry name" value="NAD(P)-binding Rossmann-like Domain"/>
    <property type="match status" value="1"/>
</dbReference>
<dbReference type="Proteomes" id="UP000184226">
    <property type="component" value="Unassembled WGS sequence"/>
</dbReference>
<evidence type="ECO:0000259" key="11">
    <source>
        <dbReference type="Pfam" id="PF02875"/>
    </source>
</evidence>
<dbReference type="InterPro" id="IPR013221">
    <property type="entry name" value="Mur_ligase_cen"/>
</dbReference>
<dbReference type="EMBL" id="FQXE01000003">
    <property type="protein sequence ID" value="SHH53943.1"/>
    <property type="molecule type" value="Genomic_DNA"/>
</dbReference>
<organism evidence="13 14">
    <name type="scientific">Pollutimonas bauzanensis</name>
    <dbReference type="NCBI Taxonomy" id="658167"/>
    <lineage>
        <taxon>Bacteria</taxon>
        <taxon>Pseudomonadati</taxon>
        <taxon>Pseudomonadota</taxon>
        <taxon>Betaproteobacteria</taxon>
        <taxon>Burkholderiales</taxon>
        <taxon>Alcaligenaceae</taxon>
        <taxon>Pollutimonas</taxon>
    </lineage>
</organism>
<keyword evidence="2 9" id="KW-0132">Cell division</keyword>
<evidence type="ECO:0000256" key="1">
    <source>
        <dbReference type="ARBA" id="ARBA00022598"/>
    </source>
</evidence>
<keyword evidence="3 9" id="KW-0547">Nucleotide-binding</keyword>